<evidence type="ECO:0000313" key="2">
    <source>
        <dbReference type="EMBL" id="CAK0819476.1"/>
    </source>
</evidence>
<gene>
    <name evidence="2" type="ORF">PCOR1329_LOCUS21465</name>
</gene>
<comment type="caution">
    <text evidence="2">The sequence shown here is derived from an EMBL/GenBank/DDBJ whole genome shotgun (WGS) entry which is preliminary data.</text>
</comment>
<dbReference type="EMBL" id="CAUYUJ010007073">
    <property type="protein sequence ID" value="CAK0819476.1"/>
    <property type="molecule type" value="Genomic_DNA"/>
</dbReference>
<name>A0ABN9RKQ5_9DINO</name>
<proteinExistence type="predicted"/>
<reference evidence="2" key="1">
    <citation type="submission" date="2023-10" db="EMBL/GenBank/DDBJ databases">
        <authorList>
            <person name="Chen Y."/>
            <person name="Shah S."/>
            <person name="Dougan E. K."/>
            <person name="Thang M."/>
            <person name="Chan C."/>
        </authorList>
    </citation>
    <scope>NUCLEOTIDE SEQUENCE [LARGE SCALE GENOMIC DNA]</scope>
</reference>
<protein>
    <submittedName>
        <fullName evidence="2">Uncharacterized protein</fullName>
    </submittedName>
</protein>
<feature type="non-terminal residue" evidence="2">
    <location>
        <position position="1"/>
    </location>
</feature>
<organism evidence="2 3">
    <name type="scientific">Prorocentrum cordatum</name>
    <dbReference type="NCBI Taxonomy" id="2364126"/>
    <lineage>
        <taxon>Eukaryota</taxon>
        <taxon>Sar</taxon>
        <taxon>Alveolata</taxon>
        <taxon>Dinophyceae</taxon>
        <taxon>Prorocentrales</taxon>
        <taxon>Prorocentraceae</taxon>
        <taxon>Prorocentrum</taxon>
    </lineage>
</organism>
<accession>A0ABN9RKQ5</accession>
<evidence type="ECO:0000256" key="1">
    <source>
        <dbReference type="SAM" id="MobiDB-lite"/>
    </source>
</evidence>
<sequence length="49" mass="5322">EEEEEEQELRCGGKQLGAPPVGTVLAPPQSCTPAPASARQEEKEEQEEE</sequence>
<evidence type="ECO:0000313" key="3">
    <source>
        <dbReference type="Proteomes" id="UP001189429"/>
    </source>
</evidence>
<feature type="region of interest" description="Disordered" evidence="1">
    <location>
        <begin position="1"/>
        <end position="49"/>
    </location>
</feature>
<dbReference type="Proteomes" id="UP001189429">
    <property type="component" value="Unassembled WGS sequence"/>
</dbReference>
<keyword evidence="3" id="KW-1185">Reference proteome</keyword>